<dbReference type="RefSeq" id="WP_323391939.1">
    <property type="nucleotide sequence ID" value="NZ_JBEPDZ010000005.1"/>
</dbReference>
<keyword evidence="2" id="KW-1185">Reference proteome</keyword>
<gene>
    <name evidence="1" type="ORF">FF041_16515</name>
</gene>
<reference evidence="1 2" key="1">
    <citation type="submission" date="2019-05" db="EMBL/GenBank/DDBJ databases">
        <title>Comparative genomics and metabolomics analyses of clavulanic acid producing Streptomyces species provides insight into specialized metabolism and evolution of beta-lactam biosynthetic gene clusters.</title>
        <authorList>
            <person name="Moore M.A."/>
            <person name="Cruz-Morales P."/>
            <person name="Barona Gomez F."/>
            <person name="Kapil T."/>
        </authorList>
    </citation>
    <scope>NUCLEOTIDE SEQUENCE [LARGE SCALE GENOMIC DNA]</scope>
    <source>
        <strain evidence="1 2">NRRL 5741</strain>
    </source>
</reference>
<organism evidence="1 2">
    <name type="scientific">Streptomyces jumonjinensis</name>
    <dbReference type="NCBI Taxonomy" id="1945"/>
    <lineage>
        <taxon>Bacteria</taxon>
        <taxon>Bacillati</taxon>
        <taxon>Actinomycetota</taxon>
        <taxon>Actinomycetes</taxon>
        <taxon>Kitasatosporales</taxon>
        <taxon>Streptomycetaceae</taxon>
        <taxon>Streptomyces</taxon>
    </lineage>
</organism>
<comment type="caution">
    <text evidence="1">The sequence shown here is derived from an EMBL/GenBank/DDBJ whole genome shotgun (WGS) entry which is preliminary data.</text>
</comment>
<evidence type="ECO:0000313" key="1">
    <source>
        <dbReference type="EMBL" id="MQT01754.1"/>
    </source>
</evidence>
<evidence type="ECO:0000313" key="2">
    <source>
        <dbReference type="Proteomes" id="UP000419138"/>
    </source>
</evidence>
<proteinExistence type="predicted"/>
<dbReference type="Proteomes" id="UP000419138">
    <property type="component" value="Unassembled WGS sequence"/>
</dbReference>
<protein>
    <recommendedName>
        <fullName evidence="3">CchlP</fullName>
    </recommendedName>
</protein>
<accession>A0A646KHP3</accession>
<evidence type="ECO:0008006" key="3">
    <source>
        <dbReference type="Google" id="ProtNLM"/>
    </source>
</evidence>
<sequence>MQAELATLAASGATALVGAMVSDAWSQARERVARFLARGEDPQPVDYAEELETFRTELIAAHDAEDTEAAADIEDEWRLRLRRALRADPAAAEELRVLLAELAPQAAEPRTAVVNTISGGTYHGPVIQGDRFSQLTFHSSTATGPAGQSPDAR</sequence>
<name>A0A646KHP3_STRJU</name>
<dbReference type="EMBL" id="VCLA01000137">
    <property type="protein sequence ID" value="MQT01754.1"/>
    <property type="molecule type" value="Genomic_DNA"/>
</dbReference>
<dbReference type="AlphaFoldDB" id="A0A646KHP3"/>